<accession>B7VGY4</accession>
<name>B7VGY4_VIBA3</name>
<sequence length="63" mass="7135">MMKKQINKTIGTQVTARLTAIGPKSRFLESLDFSTIELAPTMIIANSHSKLTHKLFKVNKYSR</sequence>
<organism evidence="1 2">
    <name type="scientific">Vibrio atlanticus (strain LGP32)</name>
    <name type="common">Vibrio splendidus (strain Mel32)</name>
    <dbReference type="NCBI Taxonomy" id="575788"/>
    <lineage>
        <taxon>Bacteria</taxon>
        <taxon>Pseudomonadati</taxon>
        <taxon>Pseudomonadota</taxon>
        <taxon>Gammaproteobacteria</taxon>
        <taxon>Vibrionales</taxon>
        <taxon>Vibrionaceae</taxon>
        <taxon>Vibrio</taxon>
    </lineage>
</organism>
<evidence type="ECO:0000313" key="1">
    <source>
        <dbReference type="EMBL" id="CAV19184.1"/>
    </source>
</evidence>
<evidence type="ECO:0000313" key="2">
    <source>
        <dbReference type="Proteomes" id="UP000009100"/>
    </source>
</evidence>
<dbReference type="Proteomes" id="UP000009100">
    <property type="component" value="Chromosome 1"/>
</dbReference>
<protein>
    <submittedName>
        <fullName evidence="1">Uncharacterized protein</fullName>
    </submittedName>
</protein>
<dbReference type="KEGG" id="vsp:VS_2007"/>
<dbReference type="AlphaFoldDB" id="B7VGY4"/>
<reference evidence="1 2" key="1">
    <citation type="submission" date="2009-02" db="EMBL/GenBank/DDBJ databases">
        <title>Vibrio splendidus str. LGP32 complete genome.</title>
        <authorList>
            <person name="Mazel D."/>
            <person name="Le Roux F."/>
        </authorList>
    </citation>
    <scope>NUCLEOTIDE SEQUENCE [LARGE SCALE GENOMIC DNA]</scope>
    <source>
        <strain evidence="1 2">LGP32</strain>
    </source>
</reference>
<dbReference type="EMBL" id="FM954972">
    <property type="protein sequence ID" value="CAV19184.1"/>
    <property type="molecule type" value="Genomic_DNA"/>
</dbReference>
<proteinExistence type="predicted"/>
<dbReference type="HOGENOM" id="CLU_2884789_0_0_6"/>
<gene>
    <name evidence="1" type="ordered locus">VS_2007</name>
</gene>